<protein>
    <submittedName>
        <fullName evidence="1">HAF repeat-containing protein</fullName>
    </submittedName>
</protein>
<dbReference type="SUPFAM" id="SSF82171">
    <property type="entry name" value="DPP6 N-terminal domain-like"/>
    <property type="match status" value="1"/>
</dbReference>
<dbReference type="NCBIfam" id="TIGR02913">
    <property type="entry name" value="HAF_rpt"/>
    <property type="match status" value="5"/>
</dbReference>
<gene>
    <name evidence="1" type="ORF">ACFPN5_06615</name>
</gene>
<dbReference type="Proteomes" id="UP001596050">
    <property type="component" value="Unassembled WGS sequence"/>
</dbReference>
<evidence type="ECO:0000313" key="2">
    <source>
        <dbReference type="Proteomes" id="UP001596050"/>
    </source>
</evidence>
<proteinExistence type="predicted"/>
<dbReference type="EMBL" id="JBHSMU010000007">
    <property type="protein sequence ID" value="MFC5459477.1"/>
    <property type="molecule type" value="Genomic_DNA"/>
</dbReference>
<reference evidence="2" key="1">
    <citation type="journal article" date="2019" name="Int. J. Syst. Evol. Microbiol.">
        <title>The Global Catalogue of Microorganisms (GCM) 10K type strain sequencing project: providing services to taxonomists for standard genome sequencing and annotation.</title>
        <authorList>
            <consortium name="The Broad Institute Genomics Platform"/>
            <consortium name="The Broad Institute Genome Sequencing Center for Infectious Disease"/>
            <person name="Wu L."/>
            <person name="Ma J."/>
        </authorList>
    </citation>
    <scope>NUCLEOTIDE SEQUENCE [LARGE SCALE GENOMIC DNA]</scope>
    <source>
        <strain evidence="2">KACC 12649</strain>
    </source>
</reference>
<accession>A0ABW0L305</accession>
<name>A0ABW0L305_9BURK</name>
<keyword evidence="2" id="KW-1185">Reference proteome</keyword>
<dbReference type="InterPro" id="IPR014262">
    <property type="entry name" value="HAF_rpt"/>
</dbReference>
<sequence length="345" mass="35725">MTYGEVDRRGIATSMRVTGTGRDAAGNARAFYYNGKETIDLGTFGGRDAQAYSLNRCGQIAGWAQDKNGLAHAFHYDGTLNDLGTLGGTESFGFAISTCGKVAGWSRTSMGETHAFYNDNAGMRDLGTLGGNASYALAMNGVGQVVGYAYGPGNNWYHAFLYDARTGAPIQDLGTLGDTSMAVDINDAGKIVGNSRVADGVLNAFCWEAGTMHNLGLLPGARSAEARAINDAGLIVGNMTYPDGRQVAFLHDGTTLRELGTLGGSSRSTAVAINGAGLVVGSSVNPAANAEHAVVWSSSYGMVDLNTRVRNLPAGIVLVSALAVADDGGIAVLTNKGLGVLRPRN</sequence>
<organism evidence="1 2">
    <name type="scientific">Massilia niabensis</name>
    <dbReference type="NCBI Taxonomy" id="544910"/>
    <lineage>
        <taxon>Bacteria</taxon>
        <taxon>Pseudomonadati</taxon>
        <taxon>Pseudomonadota</taxon>
        <taxon>Betaproteobacteria</taxon>
        <taxon>Burkholderiales</taxon>
        <taxon>Oxalobacteraceae</taxon>
        <taxon>Telluria group</taxon>
        <taxon>Massilia</taxon>
    </lineage>
</organism>
<dbReference type="RefSeq" id="WP_379781384.1">
    <property type="nucleotide sequence ID" value="NZ_JBHSMU010000007.1"/>
</dbReference>
<comment type="caution">
    <text evidence="1">The sequence shown here is derived from an EMBL/GenBank/DDBJ whole genome shotgun (WGS) entry which is preliminary data.</text>
</comment>
<evidence type="ECO:0000313" key="1">
    <source>
        <dbReference type="EMBL" id="MFC5459477.1"/>
    </source>
</evidence>